<dbReference type="PANTHER" id="PTHR46512">
    <property type="entry name" value="PEPTIDYLPROLYL ISOMERASE"/>
    <property type="match status" value="1"/>
</dbReference>
<dbReference type="EMBL" id="SGPK01000232">
    <property type="protein sequence ID" value="THH05864.1"/>
    <property type="molecule type" value="Genomic_DNA"/>
</dbReference>
<evidence type="ECO:0000313" key="3">
    <source>
        <dbReference type="EMBL" id="THH05864.1"/>
    </source>
</evidence>
<dbReference type="GO" id="GO:0012505">
    <property type="term" value="C:endomembrane system"/>
    <property type="evidence" value="ECO:0007669"/>
    <property type="project" value="TreeGrafter"/>
</dbReference>
<dbReference type="GO" id="GO:0044183">
    <property type="term" value="F:protein folding chaperone"/>
    <property type="evidence" value="ECO:0007669"/>
    <property type="project" value="TreeGrafter"/>
</dbReference>
<organism evidence="3 4">
    <name type="scientific">Phellinidium pouzarii</name>
    <dbReference type="NCBI Taxonomy" id="167371"/>
    <lineage>
        <taxon>Eukaryota</taxon>
        <taxon>Fungi</taxon>
        <taxon>Dikarya</taxon>
        <taxon>Basidiomycota</taxon>
        <taxon>Agaricomycotina</taxon>
        <taxon>Agaricomycetes</taxon>
        <taxon>Hymenochaetales</taxon>
        <taxon>Hymenochaetaceae</taxon>
        <taxon>Phellinidium</taxon>
    </lineage>
</organism>
<evidence type="ECO:0000256" key="2">
    <source>
        <dbReference type="SAM" id="MobiDB-lite"/>
    </source>
</evidence>
<gene>
    <name evidence="3" type="ORF">EW145_g4493</name>
</gene>
<dbReference type="InterPro" id="IPR019734">
    <property type="entry name" value="TPR_rpt"/>
</dbReference>
<dbReference type="PROSITE" id="PS50005">
    <property type="entry name" value="TPR"/>
    <property type="match status" value="1"/>
</dbReference>
<reference evidence="3 4" key="1">
    <citation type="submission" date="2019-02" db="EMBL/GenBank/DDBJ databases">
        <title>Genome sequencing of the rare red list fungi Phellinidium pouzarii.</title>
        <authorList>
            <person name="Buettner E."/>
            <person name="Kellner H."/>
        </authorList>
    </citation>
    <scope>NUCLEOTIDE SEQUENCE [LARGE SCALE GENOMIC DNA]</scope>
    <source>
        <strain evidence="3 4">DSM 108285</strain>
    </source>
</reference>
<keyword evidence="4" id="KW-1185">Reference proteome</keyword>
<protein>
    <submittedName>
        <fullName evidence="3">Uncharacterized protein</fullName>
    </submittedName>
</protein>
<dbReference type="GO" id="GO:0005829">
    <property type="term" value="C:cytosol"/>
    <property type="evidence" value="ECO:0007669"/>
    <property type="project" value="TreeGrafter"/>
</dbReference>
<dbReference type="AlphaFoldDB" id="A0A4S4L3H1"/>
<feature type="region of interest" description="Disordered" evidence="2">
    <location>
        <begin position="194"/>
        <end position="232"/>
    </location>
</feature>
<dbReference type="InterPro" id="IPR050754">
    <property type="entry name" value="FKBP4/5/8-like"/>
</dbReference>
<dbReference type="InterPro" id="IPR011990">
    <property type="entry name" value="TPR-like_helical_dom_sf"/>
</dbReference>
<dbReference type="GO" id="GO:0043066">
    <property type="term" value="P:negative regulation of apoptotic process"/>
    <property type="evidence" value="ECO:0007669"/>
    <property type="project" value="TreeGrafter"/>
</dbReference>
<evidence type="ECO:0000256" key="1">
    <source>
        <dbReference type="PROSITE-ProRule" id="PRU00339"/>
    </source>
</evidence>
<dbReference type="SMART" id="SM00028">
    <property type="entry name" value="TPR"/>
    <property type="match status" value="2"/>
</dbReference>
<dbReference type="GO" id="GO:0005740">
    <property type="term" value="C:mitochondrial envelope"/>
    <property type="evidence" value="ECO:0007669"/>
    <property type="project" value="TreeGrafter"/>
</dbReference>
<evidence type="ECO:0000313" key="4">
    <source>
        <dbReference type="Proteomes" id="UP000308199"/>
    </source>
</evidence>
<dbReference type="SUPFAM" id="SSF48452">
    <property type="entry name" value="TPR-like"/>
    <property type="match status" value="1"/>
</dbReference>
<dbReference type="Proteomes" id="UP000308199">
    <property type="component" value="Unassembled WGS sequence"/>
</dbReference>
<name>A0A4S4L3H1_9AGAM</name>
<proteinExistence type="predicted"/>
<dbReference type="Gene3D" id="1.25.40.10">
    <property type="entry name" value="Tetratricopeptide repeat domain"/>
    <property type="match status" value="1"/>
</dbReference>
<accession>A0A4S4L3H1</accession>
<comment type="caution">
    <text evidence="3">The sequence shown here is derived from an EMBL/GenBank/DDBJ whole genome shotgun (WGS) entry which is preliminary data.</text>
</comment>
<sequence>MSMTTQSTECLEEQLTPQQLEGKALKEAGDNAFKTGTDEGTLEALSNYHKALFQLRGLARYNPLTGNQPQENKPKSQLDEDLEKVYSNMSACHLRLKNYQRTIETADKALELNKDNYKAQFRKGKALGEQGFFEKAVPILTELITKNPKEAPTIEKELETLRKKEKEREREYNQKLRGFLNAKKDIFTRDDVINSAGTSHIPDGPPPTASIEELHIPDGPPPAASIEEIKDE</sequence>
<feature type="repeat" description="TPR" evidence="1">
    <location>
        <begin position="83"/>
        <end position="116"/>
    </location>
</feature>
<keyword evidence="1" id="KW-0802">TPR repeat</keyword>
<dbReference type="OrthoDB" id="433738at2759"/>
<dbReference type="GO" id="GO:0016020">
    <property type="term" value="C:membrane"/>
    <property type="evidence" value="ECO:0007669"/>
    <property type="project" value="TreeGrafter"/>
</dbReference>
<dbReference type="PANTHER" id="PTHR46512:SF1">
    <property type="entry name" value="PEPTIDYLPROLYL ISOMERASE"/>
    <property type="match status" value="1"/>
</dbReference>